<accession>A0A9P0K2M2</accession>
<evidence type="ECO:0000313" key="2">
    <source>
        <dbReference type="Proteomes" id="UP001152888"/>
    </source>
</evidence>
<protein>
    <submittedName>
        <fullName evidence="1">Uncharacterized protein</fullName>
    </submittedName>
</protein>
<name>A0A9P0K2M2_ACAOB</name>
<dbReference type="AlphaFoldDB" id="A0A9P0K2M2"/>
<evidence type="ECO:0000313" key="1">
    <source>
        <dbReference type="EMBL" id="CAH1966002.1"/>
    </source>
</evidence>
<dbReference type="OrthoDB" id="1898821at2759"/>
<sequence length="74" mass="8118">MNENYITTVVNKVCTDGVGDGALAILLAFARAIRRIFFAFSIPSSSSSKSDGRFKACGGFKKRIRQTSDINIVW</sequence>
<comment type="caution">
    <text evidence="1">The sequence shown here is derived from an EMBL/GenBank/DDBJ whole genome shotgun (WGS) entry which is preliminary data.</text>
</comment>
<dbReference type="Proteomes" id="UP001152888">
    <property type="component" value="Unassembled WGS sequence"/>
</dbReference>
<proteinExistence type="predicted"/>
<gene>
    <name evidence="1" type="ORF">ACAOBT_LOCUS6615</name>
</gene>
<dbReference type="EMBL" id="CAKOFQ010006729">
    <property type="protein sequence ID" value="CAH1966002.1"/>
    <property type="molecule type" value="Genomic_DNA"/>
</dbReference>
<reference evidence="1" key="1">
    <citation type="submission" date="2022-03" db="EMBL/GenBank/DDBJ databases">
        <authorList>
            <person name="Sayadi A."/>
        </authorList>
    </citation>
    <scope>NUCLEOTIDE SEQUENCE</scope>
</reference>
<organism evidence="1 2">
    <name type="scientific">Acanthoscelides obtectus</name>
    <name type="common">Bean weevil</name>
    <name type="synonym">Bruchus obtectus</name>
    <dbReference type="NCBI Taxonomy" id="200917"/>
    <lineage>
        <taxon>Eukaryota</taxon>
        <taxon>Metazoa</taxon>
        <taxon>Ecdysozoa</taxon>
        <taxon>Arthropoda</taxon>
        <taxon>Hexapoda</taxon>
        <taxon>Insecta</taxon>
        <taxon>Pterygota</taxon>
        <taxon>Neoptera</taxon>
        <taxon>Endopterygota</taxon>
        <taxon>Coleoptera</taxon>
        <taxon>Polyphaga</taxon>
        <taxon>Cucujiformia</taxon>
        <taxon>Chrysomeloidea</taxon>
        <taxon>Chrysomelidae</taxon>
        <taxon>Bruchinae</taxon>
        <taxon>Bruchini</taxon>
        <taxon>Acanthoscelides</taxon>
    </lineage>
</organism>
<keyword evidence="2" id="KW-1185">Reference proteome</keyword>